<feature type="compositionally biased region" description="Polar residues" evidence="1">
    <location>
        <begin position="100"/>
        <end position="111"/>
    </location>
</feature>
<proteinExistence type="predicted"/>
<dbReference type="AlphaFoldDB" id="A0A8S9JFB3"/>
<protein>
    <submittedName>
        <fullName evidence="2">Uncharacterized protein</fullName>
    </submittedName>
</protein>
<gene>
    <name evidence="2" type="ORF">F2Q68_00003912</name>
</gene>
<accession>A0A8S9JFB3</accession>
<dbReference type="Proteomes" id="UP000712281">
    <property type="component" value="Unassembled WGS sequence"/>
</dbReference>
<evidence type="ECO:0000256" key="1">
    <source>
        <dbReference type="SAM" id="MobiDB-lite"/>
    </source>
</evidence>
<comment type="caution">
    <text evidence="2">The sequence shown here is derived from an EMBL/GenBank/DDBJ whole genome shotgun (WGS) entry which is preliminary data.</text>
</comment>
<evidence type="ECO:0000313" key="3">
    <source>
        <dbReference type="Proteomes" id="UP000712281"/>
    </source>
</evidence>
<name>A0A8S9JFB3_BRACR</name>
<dbReference type="EMBL" id="QGKW02001660">
    <property type="protein sequence ID" value="KAF2580685.1"/>
    <property type="molecule type" value="Genomic_DNA"/>
</dbReference>
<reference evidence="2" key="1">
    <citation type="submission" date="2019-12" db="EMBL/GenBank/DDBJ databases">
        <title>Genome sequencing and annotation of Brassica cretica.</title>
        <authorList>
            <person name="Studholme D.J."/>
            <person name="Sarris P.F."/>
        </authorList>
    </citation>
    <scope>NUCLEOTIDE SEQUENCE</scope>
    <source>
        <strain evidence="2">PFS-001/15</strain>
        <tissue evidence="2">Leaf</tissue>
    </source>
</reference>
<organism evidence="2 3">
    <name type="scientific">Brassica cretica</name>
    <name type="common">Mustard</name>
    <dbReference type="NCBI Taxonomy" id="69181"/>
    <lineage>
        <taxon>Eukaryota</taxon>
        <taxon>Viridiplantae</taxon>
        <taxon>Streptophyta</taxon>
        <taxon>Embryophyta</taxon>
        <taxon>Tracheophyta</taxon>
        <taxon>Spermatophyta</taxon>
        <taxon>Magnoliopsida</taxon>
        <taxon>eudicotyledons</taxon>
        <taxon>Gunneridae</taxon>
        <taxon>Pentapetalae</taxon>
        <taxon>rosids</taxon>
        <taxon>malvids</taxon>
        <taxon>Brassicales</taxon>
        <taxon>Brassicaceae</taxon>
        <taxon>Brassiceae</taxon>
        <taxon>Brassica</taxon>
    </lineage>
</organism>
<sequence>MKNGEIKQSKKLLEDIAGIAGNCLTCPQECPLANGQILIRLMKGIEIMISRLSKGMISGILDRISQAAREESQGVSWIRWVNQGCVESLSSSDDWMAGPVQSSSGTKRVQG</sequence>
<evidence type="ECO:0000313" key="2">
    <source>
        <dbReference type="EMBL" id="KAF2580685.1"/>
    </source>
</evidence>
<feature type="region of interest" description="Disordered" evidence="1">
    <location>
        <begin position="90"/>
        <end position="111"/>
    </location>
</feature>